<dbReference type="AlphaFoldDB" id="A0A375IJQ6"/>
<name>A0A375IJQ6_9BURK</name>
<keyword evidence="1" id="KW-0614">Plasmid</keyword>
<evidence type="ECO:0000313" key="2">
    <source>
        <dbReference type="Proteomes" id="UP000255505"/>
    </source>
</evidence>
<protein>
    <submittedName>
        <fullName evidence="1">Uncharacterized protein</fullName>
    </submittedName>
</protein>
<gene>
    <name evidence="1" type="ORF">CT19425_MP30014</name>
</gene>
<evidence type="ECO:0000313" key="1">
    <source>
        <dbReference type="EMBL" id="SPK74787.1"/>
    </source>
</evidence>
<geneLocation type="plasmid" evidence="1">
    <name>II</name>
</geneLocation>
<proteinExistence type="predicted"/>
<dbReference type="Proteomes" id="UP000255505">
    <property type="component" value="Plasmid II"/>
</dbReference>
<accession>A0A375IJQ6</accession>
<organism evidence="1 2">
    <name type="scientific">Cupriavidus taiwanensis</name>
    <dbReference type="NCBI Taxonomy" id="164546"/>
    <lineage>
        <taxon>Bacteria</taxon>
        <taxon>Pseudomonadati</taxon>
        <taxon>Pseudomonadota</taxon>
        <taxon>Betaproteobacteria</taxon>
        <taxon>Burkholderiales</taxon>
        <taxon>Burkholderiaceae</taxon>
        <taxon>Cupriavidus</taxon>
    </lineage>
</organism>
<sequence length="125" mass="14185">MVSDQTAQIHRFGDVSAAYQLLAVHNRSGLIDMLRYFVISYTPSKNTLIRSPALRRLVPYIVDKSEILERQPCQRRYPPSAEPWPYSRHSPAKSATCRIRTWPGCCRLPTAAAQTCCTRCTRSAT</sequence>
<dbReference type="EMBL" id="LT991977">
    <property type="protein sequence ID" value="SPK74787.1"/>
    <property type="molecule type" value="Genomic_DNA"/>
</dbReference>
<reference evidence="1 2" key="1">
    <citation type="submission" date="2018-01" db="EMBL/GenBank/DDBJ databases">
        <authorList>
            <person name="Gaut B.S."/>
            <person name="Morton B.R."/>
            <person name="Clegg M.T."/>
            <person name="Duvall M.R."/>
        </authorList>
    </citation>
    <scope>NUCLEOTIDE SEQUENCE [LARGE SCALE GENOMIC DNA]</scope>
    <source>
        <strain evidence="1">Cupriavidus taiwanensis LMG 19425</strain>
        <plasmid evidence="2">Plasmid ii</plasmid>
    </source>
</reference>